<keyword evidence="4 11" id="KW-0040">ANK repeat</keyword>
<organism evidence="13 14">
    <name type="scientific">Daphnia magna</name>
    <dbReference type="NCBI Taxonomy" id="35525"/>
    <lineage>
        <taxon>Eukaryota</taxon>
        <taxon>Metazoa</taxon>
        <taxon>Ecdysozoa</taxon>
        <taxon>Arthropoda</taxon>
        <taxon>Crustacea</taxon>
        <taxon>Branchiopoda</taxon>
        <taxon>Diplostraca</taxon>
        <taxon>Cladocera</taxon>
        <taxon>Anomopoda</taxon>
        <taxon>Daphniidae</taxon>
        <taxon>Daphnia</taxon>
    </lineage>
</organism>
<dbReference type="SUPFAM" id="SSF48403">
    <property type="entry name" value="Ankyrin repeat"/>
    <property type="match status" value="1"/>
</dbReference>
<keyword evidence="2" id="KW-0677">Repeat</keyword>
<name>A0A164SQX1_9CRUS</name>
<keyword evidence="14" id="KW-1185">Reference proteome</keyword>
<dbReference type="GO" id="GO:0098793">
    <property type="term" value="C:presynapse"/>
    <property type="evidence" value="ECO:0007669"/>
    <property type="project" value="UniProtKB-SubCell"/>
</dbReference>
<dbReference type="OrthoDB" id="684045at2759"/>
<evidence type="ECO:0000313" key="14">
    <source>
        <dbReference type="Proteomes" id="UP000076858"/>
    </source>
</evidence>
<feature type="domain" description="BTB" evidence="12">
    <location>
        <begin position="115"/>
        <end position="182"/>
    </location>
</feature>
<protein>
    <recommendedName>
        <fullName evidence="10">BTB/POZ domain-containing protein 8</fullName>
    </recommendedName>
</protein>
<dbReference type="Pfam" id="PF12796">
    <property type="entry name" value="Ank_2"/>
    <property type="match status" value="1"/>
</dbReference>
<dbReference type="CDD" id="cd18497">
    <property type="entry name" value="BACK_ABTB1_BPOZ"/>
    <property type="match status" value="1"/>
</dbReference>
<dbReference type="CDD" id="cd18295">
    <property type="entry name" value="BTB1_POZ_ABTB1_BPOZ1"/>
    <property type="match status" value="1"/>
</dbReference>
<dbReference type="SMART" id="SM00248">
    <property type="entry name" value="ANK"/>
    <property type="match status" value="2"/>
</dbReference>
<comment type="function">
    <text evidence="8">Involved in clathrin-mediated endocytosis at the synapse. Plays a role in neuronal development and in synaptic vesicle recycling in mature neurons, a process required for normal synaptic transmission.</text>
</comment>
<comment type="subunit">
    <text evidence="9">Interacts (via N-terminus) with adapter protein complex AP-2 subunits alpha (AP2A1) and beta (AP2B1).</text>
</comment>
<evidence type="ECO:0000256" key="8">
    <source>
        <dbReference type="ARBA" id="ARBA00058836"/>
    </source>
</evidence>
<dbReference type="InterPro" id="IPR000210">
    <property type="entry name" value="BTB/POZ_dom"/>
</dbReference>
<dbReference type="InterPro" id="IPR036770">
    <property type="entry name" value="Ankyrin_rpt-contain_sf"/>
</dbReference>
<dbReference type="PANTHER" id="PTHR46231:SF1">
    <property type="entry name" value="ANKYRIN REPEAT AND BTB_POZ DOMAIN-CONTAINING PROTEIN 1"/>
    <property type="match status" value="1"/>
</dbReference>
<dbReference type="FunFam" id="3.30.710.10:FF:000129">
    <property type="entry name" value="BTB/POZ domain-containing protein 8"/>
    <property type="match status" value="1"/>
</dbReference>
<evidence type="ECO:0000313" key="13">
    <source>
        <dbReference type="EMBL" id="KZS09862.1"/>
    </source>
</evidence>
<dbReference type="Proteomes" id="UP000076858">
    <property type="component" value="Unassembled WGS sequence"/>
</dbReference>
<dbReference type="PROSITE" id="PS50097">
    <property type="entry name" value="BTB"/>
    <property type="match status" value="2"/>
</dbReference>
<proteinExistence type="predicted"/>
<dbReference type="PROSITE" id="PS50297">
    <property type="entry name" value="ANK_REP_REGION"/>
    <property type="match status" value="1"/>
</dbReference>
<dbReference type="GO" id="GO:0030136">
    <property type="term" value="C:clathrin-coated vesicle"/>
    <property type="evidence" value="ECO:0007669"/>
    <property type="project" value="UniProtKB-SubCell"/>
</dbReference>
<dbReference type="Gene3D" id="3.30.710.10">
    <property type="entry name" value="Potassium Channel Kv1.1, Chain A"/>
    <property type="match status" value="2"/>
</dbReference>
<evidence type="ECO:0000256" key="3">
    <source>
        <dbReference type="ARBA" id="ARBA00023018"/>
    </source>
</evidence>
<gene>
    <name evidence="13" type="ORF">APZ42_025809</name>
</gene>
<feature type="repeat" description="ANK" evidence="11">
    <location>
        <begin position="35"/>
        <end position="67"/>
    </location>
</feature>
<dbReference type="STRING" id="35525.A0A164SQX1"/>
<comment type="subcellular location">
    <subcellularLocation>
        <location evidence="1">Cytoplasmic vesicle</location>
        <location evidence="1">Clathrin-coated vesicle</location>
    </subcellularLocation>
    <subcellularLocation>
        <location evidence="7">Presynapse</location>
    </subcellularLocation>
</comment>
<dbReference type="AlphaFoldDB" id="A0A164SQX1"/>
<dbReference type="SMART" id="SM00225">
    <property type="entry name" value="BTB"/>
    <property type="match status" value="2"/>
</dbReference>
<evidence type="ECO:0000256" key="6">
    <source>
        <dbReference type="ARBA" id="ARBA00023329"/>
    </source>
</evidence>
<dbReference type="InterPro" id="IPR011333">
    <property type="entry name" value="SKP1/BTB/POZ_sf"/>
</dbReference>
<dbReference type="CDD" id="cd18296">
    <property type="entry name" value="BTB2_POZ_ABTB1_BPOZ1"/>
    <property type="match status" value="1"/>
</dbReference>
<dbReference type="GO" id="GO:0000151">
    <property type="term" value="C:ubiquitin ligase complex"/>
    <property type="evidence" value="ECO:0007669"/>
    <property type="project" value="TreeGrafter"/>
</dbReference>
<dbReference type="Pfam" id="PF00651">
    <property type="entry name" value="BTB"/>
    <property type="match status" value="2"/>
</dbReference>
<evidence type="ECO:0000256" key="11">
    <source>
        <dbReference type="PROSITE-ProRule" id="PRU00023"/>
    </source>
</evidence>
<dbReference type="SUPFAM" id="SSF54695">
    <property type="entry name" value="POZ domain"/>
    <property type="match status" value="2"/>
</dbReference>
<dbReference type="InterPro" id="IPR044515">
    <property type="entry name" value="ABTB1"/>
</dbReference>
<evidence type="ECO:0000256" key="10">
    <source>
        <dbReference type="ARBA" id="ARBA00070114"/>
    </source>
</evidence>
<comment type="caution">
    <text evidence="13">The sequence shown here is derived from an EMBL/GenBank/DDBJ whole genome shotgun (WGS) entry which is preliminary data.</text>
</comment>
<keyword evidence="5" id="KW-0966">Cell projection</keyword>
<evidence type="ECO:0000256" key="4">
    <source>
        <dbReference type="ARBA" id="ARBA00023043"/>
    </source>
</evidence>
<evidence type="ECO:0000256" key="9">
    <source>
        <dbReference type="ARBA" id="ARBA00063994"/>
    </source>
</evidence>
<evidence type="ECO:0000256" key="5">
    <source>
        <dbReference type="ARBA" id="ARBA00023273"/>
    </source>
</evidence>
<keyword evidence="3" id="KW-0770">Synapse</keyword>
<accession>A0A164SQX1</accession>
<evidence type="ECO:0000256" key="1">
    <source>
        <dbReference type="ARBA" id="ARBA00004132"/>
    </source>
</evidence>
<dbReference type="PROSITE" id="PS50088">
    <property type="entry name" value="ANK_REPEAT"/>
    <property type="match status" value="1"/>
</dbReference>
<dbReference type="EMBL" id="LRGB01001943">
    <property type="protein sequence ID" value="KZS09862.1"/>
    <property type="molecule type" value="Genomic_DNA"/>
</dbReference>
<evidence type="ECO:0000256" key="7">
    <source>
        <dbReference type="ARBA" id="ARBA00034106"/>
    </source>
</evidence>
<evidence type="ECO:0000256" key="2">
    <source>
        <dbReference type="ARBA" id="ARBA00022737"/>
    </source>
</evidence>
<dbReference type="PANTHER" id="PTHR46231">
    <property type="entry name" value="ANKYRIN REPEAT AND BTB/POZ DOMAIN-CONTAINING PROTEIN 1"/>
    <property type="match status" value="1"/>
</dbReference>
<dbReference type="Gene3D" id="1.25.40.20">
    <property type="entry name" value="Ankyrin repeat-containing domain"/>
    <property type="match status" value="1"/>
</dbReference>
<evidence type="ECO:0000259" key="12">
    <source>
        <dbReference type="PROSITE" id="PS50097"/>
    </source>
</evidence>
<feature type="domain" description="BTB" evidence="12">
    <location>
        <begin position="270"/>
        <end position="358"/>
    </location>
</feature>
<sequence>MDLRELFLSCRSGNLKKIKYLVEHKEVDLNVRDRWDSTPLYYACLCGHVELAEYLLDNGAQCEAQTFDGERILYGALTNEIRNKLKNYKVISSSVVVRDEYEEFLRKLLDLGDYSDFSFYLQGEEIAVHRFILAARSPYFSEAFQERWTSKRTVKLQDKLVDLAAFKSVVQYLYSGRLNTLLDDVDECIRLAIQCRLPYLKDSLEAARKRATAFADTKPGTKIKVLLLESKEFRAEIQRDLGQLAKQAIPSGLITNDLFIQATLELPILVDVCFAVDHQQFLCHKAAFVGRSEYFRALFRDHFRETSRTDLCKGSINPRDEETVKGSELERVMLRDVTPEVFAQVVYYVYCNSAQLTVDNVYELLNIGELYLMPGLKKLCANFLISAIDSKNVVSLIKVSRIYNLPRIEVSCIEFVAKNLEEVAELENFHQLILEDAFEVKGRQEMDTIAVIDDLRYQIDLLHQSSPIAYEKHKLIDQLLQNLNLEA</sequence>
<reference evidence="13 14" key="1">
    <citation type="submission" date="2016-03" db="EMBL/GenBank/DDBJ databases">
        <title>EvidentialGene: Evidence-directed Construction of Genes on Genomes.</title>
        <authorList>
            <person name="Gilbert D.G."/>
            <person name="Choi J.-H."/>
            <person name="Mockaitis K."/>
            <person name="Colbourne J."/>
            <person name="Pfrender M."/>
        </authorList>
    </citation>
    <scope>NUCLEOTIDE SEQUENCE [LARGE SCALE GENOMIC DNA]</scope>
    <source>
        <strain evidence="13 14">Xinb3</strain>
        <tissue evidence="13">Complete organism</tissue>
    </source>
</reference>
<keyword evidence="6" id="KW-0968">Cytoplasmic vesicle</keyword>
<dbReference type="InterPro" id="IPR002110">
    <property type="entry name" value="Ankyrin_rpt"/>
</dbReference>